<evidence type="ECO:0000313" key="3">
    <source>
        <dbReference type="EMBL" id="SDB82003.1"/>
    </source>
</evidence>
<dbReference type="PANTHER" id="PTHR38664:SF1">
    <property type="entry name" value="SLR0058 PROTEIN"/>
    <property type="match status" value="1"/>
</dbReference>
<dbReference type="PANTHER" id="PTHR38664">
    <property type="entry name" value="SLR0058 PROTEIN"/>
    <property type="match status" value="1"/>
</dbReference>
<dbReference type="Pfam" id="PF05597">
    <property type="entry name" value="Phasin"/>
    <property type="match status" value="1"/>
</dbReference>
<accession>A0A1G6GJI6</accession>
<feature type="compositionally biased region" description="Low complexity" evidence="2">
    <location>
        <begin position="19"/>
        <end position="44"/>
    </location>
</feature>
<protein>
    <submittedName>
        <fullName evidence="3">Poly(Hydroxyalkanoate) granule-associated protein</fullName>
    </submittedName>
</protein>
<feature type="region of interest" description="Disordered" evidence="2">
    <location>
        <begin position="1"/>
        <end position="65"/>
    </location>
</feature>
<dbReference type="OrthoDB" id="5801582at2"/>
<keyword evidence="4" id="KW-1185">Reference proteome</keyword>
<feature type="compositionally biased region" description="Polar residues" evidence="2">
    <location>
        <begin position="45"/>
        <end position="58"/>
    </location>
</feature>
<dbReference type="Proteomes" id="UP000242317">
    <property type="component" value="Unassembled WGS sequence"/>
</dbReference>
<evidence type="ECO:0000256" key="2">
    <source>
        <dbReference type="SAM" id="MobiDB-lite"/>
    </source>
</evidence>
<keyword evidence="1" id="KW-0175">Coiled coil</keyword>
<sequence length="199" mass="22631">MEEKPQQLSSNTDGDVKAQNPENQNPENQNQDNQNQDNQNQDNQSVVQTLSDDTSQDQVKSKAKRKTPLELRKYTKQIWLAGLGAFSRAEEEGNKLFDSLVQVGEELEAKTTMVADQTVEKVGEVTGKAYERVVDTREKVEKIIDQHTHQTLNRFGIVTPKDILLIEQLLKNLNEKVDRLIDSNEQLQSEIAMLKQGKK</sequence>
<dbReference type="InterPro" id="IPR008769">
    <property type="entry name" value="PhaF_PhaI"/>
</dbReference>
<evidence type="ECO:0000313" key="4">
    <source>
        <dbReference type="Proteomes" id="UP000242317"/>
    </source>
</evidence>
<dbReference type="AlphaFoldDB" id="A0A1G6GJI6"/>
<name>A0A1G6GJI6_9GAMM</name>
<feature type="coiled-coil region" evidence="1">
    <location>
        <begin position="163"/>
        <end position="197"/>
    </location>
</feature>
<evidence type="ECO:0000256" key="1">
    <source>
        <dbReference type="SAM" id="Coils"/>
    </source>
</evidence>
<organism evidence="3 4">
    <name type="scientific">Acinetobacter marinus</name>
    <dbReference type="NCBI Taxonomy" id="281375"/>
    <lineage>
        <taxon>Bacteria</taxon>
        <taxon>Pseudomonadati</taxon>
        <taxon>Pseudomonadota</taxon>
        <taxon>Gammaproteobacteria</taxon>
        <taxon>Moraxellales</taxon>
        <taxon>Moraxellaceae</taxon>
        <taxon>Acinetobacter</taxon>
    </lineage>
</organism>
<proteinExistence type="predicted"/>
<gene>
    <name evidence="3" type="ORF">SAMN05421749_10146</name>
</gene>
<feature type="compositionally biased region" description="Polar residues" evidence="2">
    <location>
        <begin position="1"/>
        <end position="13"/>
    </location>
</feature>
<dbReference type="EMBL" id="FMYK01000001">
    <property type="protein sequence ID" value="SDB82003.1"/>
    <property type="molecule type" value="Genomic_DNA"/>
</dbReference>
<reference evidence="4" key="1">
    <citation type="submission" date="2016-09" db="EMBL/GenBank/DDBJ databases">
        <authorList>
            <person name="Varghese N."/>
            <person name="Submissions S."/>
        </authorList>
    </citation>
    <scope>NUCLEOTIDE SEQUENCE [LARGE SCALE GENOMIC DNA]</scope>
    <source>
        <strain evidence="4">ANC 3699</strain>
    </source>
</reference>